<dbReference type="GO" id="GO:0055085">
    <property type="term" value="P:transmembrane transport"/>
    <property type="evidence" value="ECO:0007669"/>
    <property type="project" value="InterPro"/>
</dbReference>
<dbReference type="GeneTree" id="ENSGT01150000286960"/>
<feature type="transmembrane region" description="Helical" evidence="5">
    <location>
        <begin position="99"/>
        <end position="123"/>
    </location>
</feature>
<evidence type="ECO:0000256" key="1">
    <source>
        <dbReference type="ARBA" id="ARBA00004141"/>
    </source>
</evidence>
<sequence length="434" mass="46425">MYSRQTLVDVLVRVSKSSPGTLVVSALSAAALVGGKMLNSRFKSRLPTPVPWELFVIILATVLSAHLNLAQEYSVQTIGRIPTGLSAPSLPPLEQFRELLAPALALAVVGFGFTVSLGKVFALKHGYSVDSNQELLALGLSNCIGGVFQCFAVGGSITRSLVQESTGGKTQLAGAVSSLVILVVLLRLGGVFEQLPKAVLAVVIVVNLHGIFGQAREVSSLWASDRLDLLVWVLTLVFTLLFNLDLGLVASIGFSLLTVIFRTQNPRCAVLGRIPETDCYRDRRLYSKAAQIPGVTVFSCSGALYFANADLYFSVLREEVQRGREGNAASSESLRGGAAGHCLILDLGAVAFMDSASVNTLRATVKDMKEQGIAVCLAACPDALRRQLRAQLFDPALGLLIFPSVHHAVQHRRISTQSFERSTCPSGSSGDLWE</sequence>
<dbReference type="Gene3D" id="3.30.750.24">
    <property type="entry name" value="STAS domain"/>
    <property type="match status" value="1"/>
</dbReference>
<evidence type="ECO:0000256" key="5">
    <source>
        <dbReference type="SAM" id="Phobius"/>
    </source>
</evidence>
<accession>A0A8C9STF0</accession>
<dbReference type="InterPro" id="IPR011547">
    <property type="entry name" value="SLC26A/SulP_dom"/>
</dbReference>
<protein>
    <submittedName>
        <fullName evidence="7">Solute carrier family 26 member 6</fullName>
    </submittedName>
</protein>
<dbReference type="InterPro" id="IPR002645">
    <property type="entry name" value="STAS_dom"/>
</dbReference>
<reference evidence="7" key="3">
    <citation type="submission" date="2025-09" db="UniProtKB">
        <authorList>
            <consortium name="Ensembl"/>
        </authorList>
    </citation>
    <scope>IDENTIFICATION</scope>
</reference>
<feature type="transmembrane region" description="Helical" evidence="5">
    <location>
        <begin position="170"/>
        <end position="188"/>
    </location>
</feature>
<proteinExistence type="predicted"/>
<comment type="subcellular location">
    <subcellularLocation>
        <location evidence="1">Membrane</location>
        <topology evidence="1">Multi-pass membrane protein</topology>
    </subcellularLocation>
</comment>
<evidence type="ECO:0000259" key="6">
    <source>
        <dbReference type="PROSITE" id="PS50801"/>
    </source>
</evidence>
<feature type="transmembrane region" description="Helical" evidence="5">
    <location>
        <begin position="195"/>
        <end position="212"/>
    </location>
</feature>
<dbReference type="AlphaFoldDB" id="A0A8C9STF0"/>
<dbReference type="Pfam" id="PF01740">
    <property type="entry name" value="STAS"/>
    <property type="match status" value="1"/>
</dbReference>
<evidence type="ECO:0000256" key="4">
    <source>
        <dbReference type="ARBA" id="ARBA00023136"/>
    </source>
</evidence>
<evidence type="ECO:0000313" key="7">
    <source>
        <dbReference type="Ensembl" id="ENSSFOP00015042448.1"/>
    </source>
</evidence>
<feature type="domain" description="STAS" evidence="6">
    <location>
        <begin position="285"/>
        <end position="412"/>
    </location>
</feature>
<dbReference type="PANTHER" id="PTHR11814">
    <property type="entry name" value="SULFATE TRANSPORTER"/>
    <property type="match status" value="1"/>
</dbReference>
<keyword evidence="3 5" id="KW-1133">Transmembrane helix</keyword>
<keyword evidence="8" id="KW-1185">Reference proteome</keyword>
<keyword evidence="4 5" id="KW-0472">Membrane</keyword>
<name>A0A8C9STF0_SCLFO</name>
<dbReference type="InterPro" id="IPR001902">
    <property type="entry name" value="SLC26A/SulP_fam"/>
</dbReference>
<dbReference type="Ensembl" id="ENSSFOT00015060213.1">
    <property type="protein sequence ID" value="ENSSFOP00015042448.1"/>
    <property type="gene ID" value="ENSSFOG00015025665.1"/>
</dbReference>
<dbReference type="PROSITE" id="PS50801">
    <property type="entry name" value="STAS"/>
    <property type="match status" value="1"/>
</dbReference>
<dbReference type="InterPro" id="IPR036513">
    <property type="entry name" value="STAS_dom_sf"/>
</dbReference>
<dbReference type="SUPFAM" id="SSF52091">
    <property type="entry name" value="SpoIIaa-like"/>
    <property type="match status" value="1"/>
</dbReference>
<feature type="transmembrane region" description="Helical" evidence="5">
    <location>
        <begin position="135"/>
        <end position="158"/>
    </location>
</feature>
<dbReference type="Proteomes" id="UP000694397">
    <property type="component" value="Chromosome 2"/>
</dbReference>
<organism evidence="7 8">
    <name type="scientific">Scleropages formosus</name>
    <name type="common">Asian bonytongue</name>
    <name type="synonym">Osteoglossum formosum</name>
    <dbReference type="NCBI Taxonomy" id="113540"/>
    <lineage>
        <taxon>Eukaryota</taxon>
        <taxon>Metazoa</taxon>
        <taxon>Chordata</taxon>
        <taxon>Craniata</taxon>
        <taxon>Vertebrata</taxon>
        <taxon>Euteleostomi</taxon>
        <taxon>Actinopterygii</taxon>
        <taxon>Neopterygii</taxon>
        <taxon>Teleostei</taxon>
        <taxon>Osteoglossocephala</taxon>
        <taxon>Osteoglossomorpha</taxon>
        <taxon>Osteoglossiformes</taxon>
        <taxon>Osteoglossidae</taxon>
        <taxon>Scleropages</taxon>
    </lineage>
</organism>
<reference evidence="7 8" key="1">
    <citation type="submission" date="2019-04" db="EMBL/GenBank/DDBJ databases">
        <authorList>
            <consortium name="Wellcome Sanger Institute Data Sharing"/>
        </authorList>
    </citation>
    <scope>NUCLEOTIDE SEQUENCE [LARGE SCALE GENOMIC DNA]</scope>
</reference>
<dbReference type="OrthoDB" id="288203at2759"/>
<feature type="transmembrane region" description="Helical" evidence="5">
    <location>
        <begin position="232"/>
        <end position="257"/>
    </location>
</feature>
<dbReference type="GO" id="GO:0016020">
    <property type="term" value="C:membrane"/>
    <property type="evidence" value="ECO:0007669"/>
    <property type="project" value="UniProtKB-SubCell"/>
</dbReference>
<reference evidence="7" key="2">
    <citation type="submission" date="2025-08" db="UniProtKB">
        <authorList>
            <consortium name="Ensembl"/>
        </authorList>
    </citation>
    <scope>IDENTIFICATION</scope>
</reference>
<evidence type="ECO:0000313" key="8">
    <source>
        <dbReference type="Proteomes" id="UP000694397"/>
    </source>
</evidence>
<keyword evidence="2 5" id="KW-0812">Transmembrane</keyword>
<dbReference type="CDD" id="cd07042">
    <property type="entry name" value="STAS_SulP_like_sulfate_transporter"/>
    <property type="match status" value="1"/>
</dbReference>
<evidence type="ECO:0000256" key="3">
    <source>
        <dbReference type="ARBA" id="ARBA00022989"/>
    </source>
</evidence>
<gene>
    <name evidence="7" type="primary">LOC108940236</name>
</gene>
<evidence type="ECO:0000256" key="2">
    <source>
        <dbReference type="ARBA" id="ARBA00022692"/>
    </source>
</evidence>
<dbReference type="Pfam" id="PF00916">
    <property type="entry name" value="Sulfate_transp"/>
    <property type="match status" value="1"/>
</dbReference>